<evidence type="ECO:0000256" key="12">
    <source>
        <dbReference type="PIRSR" id="PIRSR601842-2"/>
    </source>
</evidence>
<keyword evidence="10 13" id="KW-0865">Zymogen</keyword>
<sequence length="809" mass="87084">MVKITSTVALAAAILASTATAAPSPAYDKGISIPAFHRKPTFNTYGKGLAQPKGLKGSNDKETALRFLSKQVGIPTAELEVTDDYTGSNGIRHVYFKRTINGLKVTNQVANVSIKNGSIITFGSTIATAKQFGKPQIDAPKPAITKEAAIKAAETATGLKVNQVAPFNRYVETAEGKYEFAWTFQVKSAPDAKKLQWYQVDVSAKSGKLIKATSWVQDASYSVVNFRATGPSPEKDLITVTDPADKTASPKGWHDDGKTQYKETIGNNANVYMSDDSGRQTTAKATGDNDYLVKFDVNKDANDAQNSIASIVNNFYITNEMHDLFYHYGFDEKAGNFQTTNFNGEGKGGDAVQVSSQDPGGANNANFATPPDGQEPQMNMYVFDTTSPIRDGGLDNDVPIHEYGHGISNRLTGGPSNVNCLDETESGGMGEGWSDVLAIFVQRKADHTRETDLVMGAWVANDPKGIRSVPYSTSLERNPLMYSSIAKMNEVHNIGEVWATMWNEVYWNLVDQAGFSDDIFNAAQQKGNIVAFQLLIDGLALQPCNPTLVSARDAILQADEVRYKGAHKCAIWKGFAKRGLGVKAADHNDDQSVPAECEGDLPSPTEVPTEPTATEPVPTVVPTVAPTETATETEAPVPTEVPTETEAPVPTEVPTETPTETEGFPTEIPTELPTETLVAVATEVPTEVPTETEAPVSSDVPTETEAPISTAVPSATTTDVVPTEIPTEVPSATTTGIATTTSAGEEVPTRAPTYPTRKPKKPTRKPKKPTRKPKKPTRKPKKPTKPTRRPRKTVKTPAPAPRYPAPPSY</sequence>
<dbReference type="Proteomes" id="UP000318582">
    <property type="component" value="Unassembled WGS sequence"/>
</dbReference>
<dbReference type="PANTHER" id="PTHR33478">
    <property type="entry name" value="EXTRACELLULAR METALLOPROTEINASE MEP"/>
    <property type="match status" value="1"/>
</dbReference>
<feature type="binding site" evidence="12">
    <location>
        <position position="401"/>
    </location>
    <ligand>
        <name>Zn(2+)</name>
        <dbReference type="ChEBI" id="CHEBI:29105"/>
        <note>catalytic</note>
    </ligand>
</feature>
<keyword evidence="6 13" id="KW-0732">Signal</keyword>
<feature type="compositionally biased region" description="Polar residues" evidence="14">
    <location>
        <begin position="711"/>
        <end position="720"/>
    </location>
</feature>
<feature type="compositionally biased region" description="Low complexity" evidence="14">
    <location>
        <begin position="685"/>
        <end position="696"/>
    </location>
</feature>
<comment type="cofactor">
    <cofactor evidence="12">
        <name>Zn(2+)</name>
        <dbReference type="ChEBI" id="CHEBI:29105"/>
    </cofactor>
    <text evidence="12">Binds 1 zinc ion per subunit.</text>
</comment>
<evidence type="ECO:0000256" key="4">
    <source>
        <dbReference type="ARBA" id="ARBA00022670"/>
    </source>
</evidence>
<evidence type="ECO:0000256" key="5">
    <source>
        <dbReference type="ARBA" id="ARBA00022723"/>
    </source>
</evidence>
<reference evidence="16 17" key="1">
    <citation type="journal article" date="2019" name="Sci. Rep.">
        <title>Comparative genomics of chytrid fungi reveal insights into the obligate biotrophic and pathogenic lifestyle of Synchytrium endobioticum.</title>
        <authorList>
            <person name="van de Vossenberg B.T.L.H."/>
            <person name="Warris S."/>
            <person name="Nguyen H.D.T."/>
            <person name="van Gent-Pelzer M.P.E."/>
            <person name="Joly D.L."/>
            <person name="van de Geest H.C."/>
            <person name="Bonants P.J.M."/>
            <person name="Smith D.S."/>
            <person name="Levesque C.A."/>
            <person name="van der Lee T.A.J."/>
        </authorList>
    </citation>
    <scope>NUCLEOTIDE SEQUENCE [LARGE SCALE GENOMIC DNA]</scope>
    <source>
        <strain evidence="16 17">CBS 809.83</strain>
    </source>
</reference>
<evidence type="ECO:0000256" key="11">
    <source>
        <dbReference type="PIRSR" id="PIRSR601842-1"/>
    </source>
</evidence>
<accession>A0A507EC86</accession>
<evidence type="ECO:0000256" key="9">
    <source>
        <dbReference type="ARBA" id="ARBA00023049"/>
    </source>
</evidence>
<evidence type="ECO:0000256" key="2">
    <source>
        <dbReference type="ARBA" id="ARBA00006006"/>
    </source>
</evidence>
<feature type="binding site" evidence="12">
    <location>
        <position position="431"/>
    </location>
    <ligand>
        <name>Zn(2+)</name>
        <dbReference type="ChEBI" id="CHEBI:29105"/>
        <note>catalytic</note>
    </ligand>
</feature>
<evidence type="ECO:0000256" key="3">
    <source>
        <dbReference type="ARBA" id="ARBA00022525"/>
    </source>
</evidence>
<dbReference type="InterPro" id="IPR001842">
    <property type="entry name" value="Peptidase_M36"/>
</dbReference>
<evidence type="ECO:0000256" key="7">
    <source>
        <dbReference type="ARBA" id="ARBA00022801"/>
    </source>
</evidence>
<comment type="similarity">
    <text evidence="2 13">Belongs to the peptidase M36 family.</text>
</comment>
<feature type="binding site" evidence="12">
    <location>
        <position position="218"/>
    </location>
    <ligand>
        <name>Zn(2+)</name>
        <dbReference type="ChEBI" id="CHEBI:29105"/>
        <note>catalytic</note>
    </ligand>
</feature>
<proteinExistence type="inferred from homology"/>
<organism evidence="16 17">
    <name type="scientific">Powellomyces hirtus</name>
    <dbReference type="NCBI Taxonomy" id="109895"/>
    <lineage>
        <taxon>Eukaryota</taxon>
        <taxon>Fungi</taxon>
        <taxon>Fungi incertae sedis</taxon>
        <taxon>Chytridiomycota</taxon>
        <taxon>Chytridiomycota incertae sedis</taxon>
        <taxon>Chytridiomycetes</taxon>
        <taxon>Spizellomycetales</taxon>
        <taxon>Powellomycetaceae</taxon>
        <taxon>Powellomyces</taxon>
    </lineage>
</organism>
<dbReference type="InterPro" id="IPR027268">
    <property type="entry name" value="Peptidase_M4/M1_CTD_sf"/>
</dbReference>
<feature type="compositionally biased region" description="Basic residues" evidence="14">
    <location>
        <begin position="757"/>
        <end position="794"/>
    </location>
</feature>
<comment type="caution">
    <text evidence="16">The sequence shown here is derived from an EMBL/GenBank/DDBJ whole genome shotgun (WGS) entry which is preliminary data.</text>
</comment>
<comment type="subcellular location">
    <subcellularLocation>
        <location evidence="1 13">Secreted</location>
    </subcellularLocation>
</comment>
<dbReference type="CDD" id="cd09596">
    <property type="entry name" value="M36"/>
    <property type="match status" value="1"/>
</dbReference>
<keyword evidence="17" id="KW-1185">Reference proteome</keyword>
<feature type="binding site" evidence="12">
    <location>
        <position position="405"/>
    </location>
    <ligand>
        <name>Zn(2+)</name>
        <dbReference type="ChEBI" id="CHEBI:29105"/>
        <note>catalytic</note>
    </ligand>
</feature>
<keyword evidence="9 13" id="KW-0482">Metalloprotease</keyword>
<dbReference type="Gene3D" id="3.10.170.10">
    <property type="match status" value="1"/>
</dbReference>
<evidence type="ECO:0000313" key="16">
    <source>
        <dbReference type="EMBL" id="TPX61709.1"/>
    </source>
</evidence>
<dbReference type="GO" id="GO:0006508">
    <property type="term" value="P:proteolysis"/>
    <property type="evidence" value="ECO:0007669"/>
    <property type="project" value="UniProtKB-KW"/>
</dbReference>
<feature type="signal peptide" evidence="13">
    <location>
        <begin position="1"/>
        <end position="21"/>
    </location>
</feature>
<dbReference type="GO" id="GO:0008270">
    <property type="term" value="F:zinc ion binding"/>
    <property type="evidence" value="ECO:0007669"/>
    <property type="project" value="InterPro"/>
</dbReference>
<gene>
    <name evidence="16" type="ORF">PhCBS80983_g00971</name>
</gene>
<feature type="region of interest" description="Disordered" evidence="14">
    <location>
        <begin position="234"/>
        <end position="257"/>
    </location>
</feature>
<feature type="region of interest" description="Disordered" evidence="14">
    <location>
        <begin position="586"/>
        <end position="668"/>
    </location>
</feature>
<dbReference type="InterPro" id="IPR011096">
    <property type="entry name" value="FTP_domain"/>
</dbReference>
<feature type="domain" description="FTP" evidence="15">
    <location>
        <begin position="77"/>
        <end position="124"/>
    </location>
</feature>
<dbReference type="Gene3D" id="1.10.390.10">
    <property type="entry name" value="Neutral Protease Domain 2"/>
    <property type="match status" value="1"/>
</dbReference>
<evidence type="ECO:0000256" key="6">
    <source>
        <dbReference type="ARBA" id="ARBA00022729"/>
    </source>
</evidence>
<feature type="compositionally biased region" description="Low complexity" evidence="14">
    <location>
        <begin position="604"/>
        <end position="668"/>
    </location>
</feature>
<feature type="compositionally biased region" description="Low complexity" evidence="14">
    <location>
        <begin position="731"/>
        <end position="756"/>
    </location>
</feature>
<dbReference type="PRINTS" id="PR00999">
    <property type="entry name" value="FUNGALYSIN"/>
</dbReference>
<dbReference type="InterPro" id="IPR050371">
    <property type="entry name" value="Fungal_virulence_M36"/>
</dbReference>
<dbReference type="GO" id="GO:0005615">
    <property type="term" value="C:extracellular space"/>
    <property type="evidence" value="ECO:0007669"/>
    <property type="project" value="InterPro"/>
</dbReference>
<feature type="region of interest" description="Disordered" evidence="14">
    <location>
        <begin position="685"/>
        <end position="809"/>
    </location>
</feature>
<keyword evidence="7 13" id="KW-0378">Hydrolase</keyword>
<evidence type="ECO:0000256" key="8">
    <source>
        <dbReference type="ARBA" id="ARBA00022833"/>
    </source>
</evidence>
<dbReference type="STRING" id="109895.A0A507EC86"/>
<keyword evidence="8 12" id="KW-0862">Zinc</keyword>
<dbReference type="EC" id="3.4.24.-" evidence="13"/>
<dbReference type="EMBL" id="QEAQ01000006">
    <property type="protein sequence ID" value="TPX61709.1"/>
    <property type="molecule type" value="Genomic_DNA"/>
</dbReference>
<feature type="chain" id="PRO_5021514386" description="Extracellular metalloproteinase" evidence="13">
    <location>
        <begin position="22"/>
        <end position="809"/>
    </location>
</feature>
<name>A0A507EC86_9FUNG</name>
<evidence type="ECO:0000256" key="1">
    <source>
        <dbReference type="ARBA" id="ARBA00004613"/>
    </source>
</evidence>
<feature type="compositionally biased region" description="Pro residues" evidence="14">
    <location>
        <begin position="798"/>
        <end position="809"/>
    </location>
</feature>
<dbReference type="Pfam" id="PF02128">
    <property type="entry name" value="Peptidase_M36"/>
    <property type="match status" value="1"/>
</dbReference>
<evidence type="ECO:0000256" key="13">
    <source>
        <dbReference type="RuleBase" id="RU364017"/>
    </source>
</evidence>
<feature type="compositionally biased region" description="Polar residues" evidence="14">
    <location>
        <begin position="353"/>
        <end position="367"/>
    </location>
</feature>
<dbReference type="Pfam" id="PF07504">
    <property type="entry name" value="FTP"/>
    <property type="match status" value="1"/>
</dbReference>
<dbReference type="PANTHER" id="PTHR33478:SF1">
    <property type="entry name" value="EXTRACELLULAR METALLOPROTEINASE MEP"/>
    <property type="match status" value="1"/>
</dbReference>
<dbReference type="SUPFAM" id="SSF55486">
    <property type="entry name" value="Metalloproteases ('zincins'), catalytic domain"/>
    <property type="match status" value="1"/>
</dbReference>
<evidence type="ECO:0000256" key="14">
    <source>
        <dbReference type="SAM" id="MobiDB-lite"/>
    </source>
</evidence>
<dbReference type="AlphaFoldDB" id="A0A507EC86"/>
<feature type="active site" evidence="11">
    <location>
        <position position="402"/>
    </location>
</feature>
<keyword evidence="3 13" id="KW-0964">Secreted</keyword>
<protein>
    <recommendedName>
        <fullName evidence="13">Extracellular metalloproteinase</fullName>
        <ecNumber evidence="13">3.4.24.-</ecNumber>
    </recommendedName>
    <alternativeName>
        <fullName evidence="13">Fungalysin</fullName>
    </alternativeName>
</protein>
<evidence type="ECO:0000259" key="15">
    <source>
        <dbReference type="Pfam" id="PF07504"/>
    </source>
</evidence>
<dbReference type="GO" id="GO:0004222">
    <property type="term" value="F:metalloendopeptidase activity"/>
    <property type="evidence" value="ECO:0007669"/>
    <property type="project" value="InterPro"/>
</dbReference>
<keyword evidence="5 12" id="KW-0479">Metal-binding</keyword>
<feature type="region of interest" description="Disordered" evidence="14">
    <location>
        <begin position="343"/>
        <end position="376"/>
    </location>
</feature>
<evidence type="ECO:0000313" key="17">
    <source>
        <dbReference type="Proteomes" id="UP000318582"/>
    </source>
</evidence>
<keyword evidence="4 13" id="KW-0645">Protease</keyword>
<evidence type="ECO:0000256" key="10">
    <source>
        <dbReference type="ARBA" id="ARBA00023145"/>
    </source>
</evidence>